<feature type="transmembrane region" description="Helical" evidence="7">
    <location>
        <begin position="234"/>
        <end position="254"/>
    </location>
</feature>
<dbReference type="InterPro" id="IPR002033">
    <property type="entry name" value="TatC"/>
</dbReference>
<dbReference type="PANTHER" id="PTHR30371">
    <property type="entry name" value="SEC-INDEPENDENT PROTEIN TRANSLOCASE PROTEIN TATC"/>
    <property type="match status" value="1"/>
</dbReference>
<name>A0A917AMZ6_9MICC</name>
<feature type="transmembrane region" description="Helical" evidence="7">
    <location>
        <begin position="91"/>
        <end position="116"/>
    </location>
</feature>
<keyword evidence="4 7" id="KW-1133">Transmembrane helix</keyword>
<feature type="transmembrane region" description="Helical" evidence="7">
    <location>
        <begin position="174"/>
        <end position="200"/>
    </location>
</feature>
<comment type="similarity">
    <text evidence="7">Belongs to the TatC family.</text>
</comment>
<dbReference type="AlphaFoldDB" id="A0A917AMZ6"/>
<dbReference type="PRINTS" id="PR01840">
    <property type="entry name" value="TATCFAMILY"/>
</dbReference>
<feature type="transmembrane region" description="Helical" evidence="7">
    <location>
        <begin position="212"/>
        <end position="228"/>
    </location>
</feature>
<evidence type="ECO:0000256" key="1">
    <source>
        <dbReference type="ARBA" id="ARBA00004141"/>
    </source>
</evidence>
<dbReference type="PANTHER" id="PTHR30371:SF0">
    <property type="entry name" value="SEC-INDEPENDENT PROTEIN TRANSLOCASE PROTEIN TATC, CHLOROPLASTIC-RELATED"/>
    <property type="match status" value="1"/>
</dbReference>
<dbReference type="HAMAP" id="MF_00902">
    <property type="entry name" value="TatC"/>
    <property type="match status" value="1"/>
</dbReference>
<feature type="transmembrane region" description="Helical" evidence="7">
    <location>
        <begin position="128"/>
        <end position="154"/>
    </location>
</feature>
<keyword evidence="2 7" id="KW-0812">Transmembrane</keyword>
<feature type="compositionally biased region" description="Basic and acidic residues" evidence="8">
    <location>
        <begin position="1"/>
        <end position="11"/>
    </location>
</feature>
<comment type="function">
    <text evidence="7">Part of the twin-arginine translocation (Tat) system that transports large folded proteins containing a characteristic twin-arginine motif in their signal peptide across membranes. Together with TatB, TatC is part of a receptor directly interacting with Tat signal peptides.</text>
</comment>
<organism evidence="9 10">
    <name type="scientific">Nesterenkonia cremea</name>
    <dbReference type="NCBI Taxonomy" id="1882340"/>
    <lineage>
        <taxon>Bacteria</taxon>
        <taxon>Bacillati</taxon>
        <taxon>Actinomycetota</taxon>
        <taxon>Actinomycetes</taxon>
        <taxon>Micrococcales</taxon>
        <taxon>Micrococcaceae</taxon>
        <taxon>Nesterenkonia</taxon>
    </lineage>
</organism>
<evidence type="ECO:0000313" key="10">
    <source>
        <dbReference type="Proteomes" id="UP000633136"/>
    </source>
</evidence>
<dbReference type="NCBIfam" id="TIGR00945">
    <property type="entry name" value="tatC"/>
    <property type="match status" value="1"/>
</dbReference>
<evidence type="ECO:0000256" key="8">
    <source>
        <dbReference type="SAM" id="MobiDB-lite"/>
    </source>
</evidence>
<comment type="subunit">
    <text evidence="7">The Tat system comprises two distinct complexes: a TatABC complex, containing multiple copies of TatA, TatB and TatC subunits, and a separate TatA complex, containing only TatA subunits. Substrates initially bind to the TatABC complex, which probably triggers association of the separate TatA complex to form the active translocon.</text>
</comment>
<keyword evidence="6 7" id="KW-0472">Membrane</keyword>
<keyword evidence="10" id="KW-1185">Reference proteome</keyword>
<dbReference type="GO" id="GO:0009977">
    <property type="term" value="F:proton motive force dependent protein transmembrane transporter activity"/>
    <property type="evidence" value="ECO:0007669"/>
    <property type="project" value="TreeGrafter"/>
</dbReference>
<dbReference type="EMBL" id="BMIS01000002">
    <property type="protein sequence ID" value="GGE62694.1"/>
    <property type="molecule type" value="Genomic_DNA"/>
</dbReference>
<evidence type="ECO:0000256" key="7">
    <source>
        <dbReference type="HAMAP-Rule" id="MF_00902"/>
    </source>
</evidence>
<dbReference type="GO" id="GO:0033281">
    <property type="term" value="C:TAT protein transport complex"/>
    <property type="evidence" value="ECO:0007669"/>
    <property type="project" value="UniProtKB-UniRule"/>
</dbReference>
<evidence type="ECO:0000256" key="6">
    <source>
        <dbReference type="ARBA" id="ARBA00023136"/>
    </source>
</evidence>
<dbReference type="Proteomes" id="UP000633136">
    <property type="component" value="Unassembled WGS sequence"/>
</dbReference>
<keyword evidence="7" id="KW-1003">Cell membrane</keyword>
<feature type="region of interest" description="Disordered" evidence="8">
    <location>
        <begin position="1"/>
        <end position="24"/>
    </location>
</feature>
<evidence type="ECO:0000256" key="3">
    <source>
        <dbReference type="ARBA" id="ARBA00022927"/>
    </source>
</evidence>
<comment type="caution">
    <text evidence="9">The sequence shown here is derived from an EMBL/GenBank/DDBJ whole genome shotgun (WGS) entry which is preliminary data.</text>
</comment>
<accession>A0A917AMZ6</accession>
<protein>
    <recommendedName>
        <fullName evidence="7">Sec-independent protein translocase protein TatC</fullName>
    </recommendedName>
</protein>
<comment type="subcellular location">
    <subcellularLocation>
        <location evidence="7">Cell membrane</location>
        <topology evidence="7">Multi-pass membrane protein</topology>
    </subcellularLocation>
    <subcellularLocation>
        <location evidence="1">Membrane</location>
        <topology evidence="1">Multi-pass membrane protein</topology>
    </subcellularLocation>
</comment>
<reference evidence="9" key="1">
    <citation type="journal article" date="2014" name="Int. J. Syst. Evol. Microbiol.">
        <title>Complete genome sequence of Corynebacterium casei LMG S-19264T (=DSM 44701T), isolated from a smear-ripened cheese.</title>
        <authorList>
            <consortium name="US DOE Joint Genome Institute (JGI-PGF)"/>
            <person name="Walter F."/>
            <person name="Albersmeier A."/>
            <person name="Kalinowski J."/>
            <person name="Ruckert C."/>
        </authorList>
    </citation>
    <scope>NUCLEOTIDE SEQUENCE</scope>
    <source>
        <strain evidence="9">CGMCC 1.15388</strain>
    </source>
</reference>
<dbReference type="RefSeq" id="WP_229658757.1">
    <property type="nucleotide sequence ID" value="NZ_BMIS01000002.1"/>
</dbReference>
<dbReference type="Pfam" id="PF00902">
    <property type="entry name" value="TatC"/>
    <property type="match status" value="1"/>
</dbReference>
<keyword evidence="5 7" id="KW-0811">Translocation</keyword>
<keyword evidence="7" id="KW-0813">Transport</keyword>
<keyword evidence="3 7" id="KW-0653">Protein transport</keyword>
<reference evidence="9" key="2">
    <citation type="submission" date="2020-09" db="EMBL/GenBank/DDBJ databases">
        <authorList>
            <person name="Sun Q."/>
            <person name="Zhou Y."/>
        </authorList>
    </citation>
    <scope>NUCLEOTIDE SEQUENCE</scope>
    <source>
        <strain evidence="9">CGMCC 1.15388</strain>
    </source>
</reference>
<evidence type="ECO:0000313" key="9">
    <source>
        <dbReference type="EMBL" id="GGE62694.1"/>
    </source>
</evidence>
<sequence>MAAARHDEPAKNKTKRRKRRDPEGTMSLAEHLRELRNRVFIAALGVLLGAVAGFFIYDTLFRLLAAPVLEFGGTDRAAEIAFNTVGQPLDLMIRISLFVGIVVSSPLWLYQIWAFIMPGLKKTEKRYAVGFIAASVPLFLAGIALAYTVLPRAIGFFFALNPEGTSNFIAPDVYFSFVLHIFLAFGIAMVLPVVLVGVNMMGLVSGKQVLRAWRWVVMLIAILSAIAAPEVVSMIFIGLPLCLLFGVAIVLCLLNDRRRAKRQVRDDEEAEELVHSTELQ</sequence>
<evidence type="ECO:0000256" key="2">
    <source>
        <dbReference type="ARBA" id="ARBA00022692"/>
    </source>
</evidence>
<feature type="transmembrane region" description="Helical" evidence="7">
    <location>
        <begin position="39"/>
        <end position="57"/>
    </location>
</feature>
<evidence type="ECO:0000256" key="4">
    <source>
        <dbReference type="ARBA" id="ARBA00022989"/>
    </source>
</evidence>
<dbReference type="GO" id="GO:0043953">
    <property type="term" value="P:protein transport by the Tat complex"/>
    <property type="evidence" value="ECO:0007669"/>
    <property type="project" value="UniProtKB-UniRule"/>
</dbReference>
<gene>
    <name evidence="7 9" type="primary">tatC</name>
    <name evidence="9" type="ORF">GCM10011401_07190</name>
</gene>
<evidence type="ECO:0000256" key="5">
    <source>
        <dbReference type="ARBA" id="ARBA00023010"/>
    </source>
</evidence>
<proteinExistence type="inferred from homology"/>
<dbReference type="GO" id="GO:0065002">
    <property type="term" value="P:intracellular protein transmembrane transport"/>
    <property type="evidence" value="ECO:0007669"/>
    <property type="project" value="TreeGrafter"/>
</dbReference>